<keyword evidence="3" id="KW-1185">Reference proteome</keyword>
<dbReference type="SUPFAM" id="SSF46894">
    <property type="entry name" value="C-terminal effector domain of the bipartite response regulators"/>
    <property type="match status" value="1"/>
</dbReference>
<reference evidence="2 3" key="1">
    <citation type="submission" date="2015-03" db="EMBL/GenBank/DDBJ databases">
        <title>Draft Genome Sequences of Agrobacterium nepotum Strain 39/7T (= CFBP 7436T = LMG 26435T) and Agrobacterium sp. Strain KFB 330 (= CFBP 8308 = LMG 28674).</title>
        <authorList>
            <person name="Kuzmanovic N."/>
            <person name="Pulawska J."/>
            <person name="Obradovic A."/>
        </authorList>
    </citation>
    <scope>NUCLEOTIDE SEQUENCE [LARGE SCALE GENOMIC DNA]</scope>
    <source>
        <strain evidence="2 3">39/7</strain>
    </source>
</reference>
<dbReference type="Gene3D" id="1.10.10.10">
    <property type="entry name" value="Winged helix-like DNA-binding domain superfamily/Winged helix DNA-binding domain"/>
    <property type="match status" value="1"/>
</dbReference>
<gene>
    <name evidence="2" type="ORF">RS75_02290</name>
</gene>
<name>A0ABR5CX76_9HYPH</name>
<dbReference type="Proteomes" id="UP000052068">
    <property type="component" value="Unassembled WGS sequence"/>
</dbReference>
<organism evidence="2 3">
    <name type="scientific">Rhizobium nepotum 39/7</name>
    <dbReference type="NCBI Taxonomy" id="1368418"/>
    <lineage>
        <taxon>Bacteria</taxon>
        <taxon>Pseudomonadati</taxon>
        <taxon>Pseudomonadota</taxon>
        <taxon>Alphaproteobacteria</taxon>
        <taxon>Hyphomicrobiales</taxon>
        <taxon>Rhizobiaceae</taxon>
        <taxon>Rhizobium/Agrobacterium group</taxon>
        <taxon>Rhizobium</taxon>
    </lineage>
</organism>
<dbReference type="InterPro" id="IPR036388">
    <property type="entry name" value="WH-like_DNA-bd_sf"/>
</dbReference>
<evidence type="ECO:0000313" key="2">
    <source>
        <dbReference type="EMBL" id="KJF69415.1"/>
    </source>
</evidence>
<accession>A0ABR5CX76</accession>
<dbReference type="RefSeq" id="WP_045016960.1">
    <property type="nucleotide sequence ID" value="NZ_JWJH01000002.1"/>
</dbReference>
<dbReference type="InterPro" id="IPR016032">
    <property type="entry name" value="Sig_transdc_resp-reg_C-effctor"/>
</dbReference>
<protein>
    <recommendedName>
        <fullName evidence="1">HTH luxR-type domain-containing protein</fullName>
    </recommendedName>
</protein>
<dbReference type="SMART" id="SM00421">
    <property type="entry name" value="HTH_LUXR"/>
    <property type="match status" value="1"/>
</dbReference>
<evidence type="ECO:0000259" key="1">
    <source>
        <dbReference type="PROSITE" id="PS00622"/>
    </source>
</evidence>
<dbReference type="PROSITE" id="PS00622">
    <property type="entry name" value="HTH_LUXR_1"/>
    <property type="match status" value="1"/>
</dbReference>
<comment type="caution">
    <text evidence="2">The sequence shown here is derived from an EMBL/GenBank/DDBJ whole genome shotgun (WGS) entry which is preliminary data.</text>
</comment>
<proteinExistence type="predicted"/>
<evidence type="ECO:0000313" key="3">
    <source>
        <dbReference type="Proteomes" id="UP000052068"/>
    </source>
</evidence>
<dbReference type="InterPro" id="IPR000792">
    <property type="entry name" value="Tscrpt_reg_LuxR_C"/>
</dbReference>
<feature type="domain" description="HTH luxR-type" evidence="1">
    <location>
        <begin position="314"/>
        <end position="341"/>
    </location>
</feature>
<dbReference type="PRINTS" id="PR00038">
    <property type="entry name" value="HTHLUXR"/>
</dbReference>
<dbReference type="EMBL" id="JWJH01000002">
    <property type="protein sequence ID" value="KJF69415.1"/>
    <property type="molecule type" value="Genomic_DNA"/>
</dbReference>
<dbReference type="Pfam" id="PF00196">
    <property type="entry name" value="GerE"/>
    <property type="match status" value="1"/>
</dbReference>
<sequence>MTDINKTLDLIYEAAFLPDKWQEVLDIMAHGASAHGTALFSTSTTTARSIASDSLADLTQKMVDEGWLNRNSRAAKLLTIEHEGFIDEADHFSEQDYNSQPIFTQVMQPLGYGFGTSTFITSPSGDRMIFAVEKKAATGPVTAEAIAYLDRLRPHLARAATMASRLEFERVRAAVEALQIAGLPAAVLRADGVAIAVNHLLEQMSPRIMTAAFGRIRFLHTPANAFLTSLLEQRRMAQSGASGSFPLPTMEDHAPAVVHVMPVEGGARDIFTNAALFMIVTPIDRQRVPSAEVIKGLFDLTPAEAKVARELATGSDVASVAHQLSVGRETVRSHVKAILSKTGMSRQADFVAAIASIRTIEK</sequence>